<dbReference type="Pfam" id="PF00072">
    <property type="entry name" value="Response_reg"/>
    <property type="match status" value="1"/>
</dbReference>
<dbReference type="GO" id="GO:0003677">
    <property type="term" value="F:DNA binding"/>
    <property type="evidence" value="ECO:0007669"/>
    <property type="project" value="InterPro"/>
</dbReference>
<dbReference type="InterPro" id="IPR046947">
    <property type="entry name" value="LytR-like"/>
</dbReference>
<evidence type="ECO:0000256" key="3">
    <source>
        <dbReference type="PROSITE-ProRule" id="PRU00169"/>
    </source>
</evidence>
<dbReference type="EMBL" id="CP060696">
    <property type="protein sequence ID" value="QNO17450.1"/>
    <property type="molecule type" value="Genomic_DNA"/>
</dbReference>
<evidence type="ECO:0000256" key="2">
    <source>
        <dbReference type="ARBA" id="ARBA00024867"/>
    </source>
</evidence>
<dbReference type="Gene3D" id="3.40.50.2300">
    <property type="match status" value="1"/>
</dbReference>
<dbReference type="PROSITE" id="PS50110">
    <property type="entry name" value="RESPONSE_REGULATORY"/>
    <property type="match status" value="1"/>
</dbReference>
<dbReference type="PANTHER" id="PTHR37299">
    <property type="entry name" value="TRANSCRIPTIONAL REGULATOR-RELATED"/>
    <property type="match status" value="1"/>
</dbReference>
<dbReference type="SMART" id="SM00850">
    <property type="entry name" value="LytTR"/>
    <property type="match status" value="1"/>
</dbReference>
<dbReference type="RefSeq" id="WP_212506520.1">
    <property type="nucleotide sequence ID" value="NZ_CP060696.1"/>
</dbReference>
<protein>
    <recommendedName>
        <fullName evidence="1">Stage 0 sporulation protein A homolog</fullName>
    </recommendedName>
</protein>
<dbReference type="KEGG" id="caml:H6X83_10965"/>
<dbReference type="InterPro" id="IPR011006">
    <property type="entry name" value="CheY-like_superfamily"/>
</dbReference>
<name>A0A7G9WFI8_9FIRM</name>
<feature type="modified residue" description="4-aspartylphosphate" evidence="3">
    <location>
        <position position="59"/>
    </location>
</feature>
<accession>A0A7G9WFI8</accession>
<dbReference type="InterPro" id="IPR007492">
    <property type="entry name" value="LytTR_DNA-bd_dom"/>
</dbReference>
<comment type="function">
    <text evidence="2">May play the central regulatory role in sporulation. It may be an element of the effector pathway responsible for the activation of sporulation genes in response to nutritional stress. Spo0A may act in concert with spo0H (a sigma factor) to control the expression of some genes that are critical to the sporulation process.</text>
</comment>
<dbReference type="AlphaFoldDB" id="A0A7G9WFI8"/>
<feature type="domain" description="Response regulatory" evidence="4">
    <location>
        <begin position="6"/>
        <end position="122"/>
    </location>
</feature>
<sequence length="237" mass="28068">METRLRIAICDDNPVLRMQLKEDVEAYFSRTKMQVEIDLFESGEALTEKPQIYHMAFLDVEMKKINGITAGYWLKDQNPDIYIFIITAYEKYLDDAFDLNVFRYLQKPVDKERLYHGLSAALARNRRLTCMLDGKMEALFVKDIVCVYSERGKTMLVTQSKTYSTIYPLAFWKDNLYELFFAQPHSSYIVNCNYVSLFEKGAVTLQYGDKQTIKIYISQRKYYHFKHDLFQWMECGK</sequence>
<dbReference type="Pfam" id="PF04397">
    <property type="entry name" value="LytTR"/>
    <property type="match status" value="1"/>
</dbReference>
<evidence type="ECO:0000313" key="6">
    <source>
        <dbReference type="Proteomes" id="UP000516046"/>
    </source>
</evidence>
<dbReference type="Proteomes" id="UP000516046">
    <property type="component" value="Chromosome"/>
</dbReference>
<dbReference type="Gene3D" id="2.40.50.1020">
    <property type="entry name" value="LytTr DNA-binding domain"/>
    <property type="match status" value="1"/>
</dbReference>
<dbReference type="GO" id="GO:0000156">
    <property type="term" value="F:phosphorelay response regulator activity"/>
    <property type="evidence" value="ECO:0007669"/>
    <property type="project" value="InterPro"/>
</dbReference>
<dbReference type="SMART" id="SM00448">
    <property type="entry name" value="REC"/>
    <property type="match status" value="1"/>
</dbReference>
<gene>
    <name evidence="5" type="ORF">H6X83_10965</name>
</gene>
<dbReference type="InterPro" id="IPR001789">
    <property type="entry name" value="Sig_transdc_resp-reg_receiver"/>
</dbReference>
<keyword evidence="6" id="KW-1185">Reference proteome</keyword>
<reference evidence="5 6" key="1">
    <citation type="submission" date="2020-08" db="EMBL/GenBank/DDBJ databases">
        <authorList>
            <person name="Ren C."/>
            <person name="Gu Y."/>
            <person name="Xu Y."/>
        </authorList>
    </citation>
    <scope>NUCLEOTIDE SEQUENCE [LARGE SCALE GENOMIC DNA]</scope>
    <source>
        <strain evidence="5 6">LBM18003</strain>
    </source>
</reference>
<organism evidence="5 6">
    <name type="scientific">Caproicibacterium amylolyticum</name>
    <dbReference type="NCBI Taxonomy" id="2766537"/>
    <lineage>
        <taxon>Bacteria</taxon>
        <taxon>Bacillati</taxon>
        <taxon>Bacillota</taxon>
        <taxon>Clostridia</taxon>
        <taxon>Eubacteriales</taxon>
        <taxon>Oscillospiraceae</taxon>
        <taxon>Caproicibacterium</taxon>
    </lineage>
</organism>
<proteinExistence type="predicted"/>
<dbReference type="PANTHER" id="PTHR37299:SF1">
    <property type="entry name" value="STAGE 0 SPORULATION PROTEIN A HOMOLOG"/>
    <property type="match status" value="1"/>
</dbReference>
<keyword evidence="3" id="KW-0597">Phosphoprotein</keyword>
<evidence type="ECO:0000259" key="4">
    <source>
        <dbReference type="PROSITE" id="PS50110"/>
    </source>
</evidence>
<evidence type="ECO:0000313" key="5">
    <source>
        <dbReference type="EMBL" id="QNO17450.1"/>
    </source>
</evidence>
<dbReference type="SUPFAM" id="SSF52172">
    <property type="entry name" value="CheY-like"/>
    <property type="match status" value="1"/>
</dbReference>
<evidence type="ECO:0000256" key="1">
    <source>
        <dbReference type="ARBA" id="ARBA00018672"/>
    </source>
</evidence>